<dbReference type="EMBL" id="CP000482">
    <property type="protein sequence ID" value="ABK97762.1"/>
    <property type="molecule type" value="Genomic_DNA"/>
</dbReference>
<organism evidence="2 3">
    <name type="scientific">Pelobacter propionicus (strain DSM 2379 / NBRC 103807 / OttBd1)</name>
    <dbReference type="NCBI Taxonomy" id="338966"/>
    <lineage>
        <taxon>Bacteria</taxon>
        <taxon>Pseudomonadati</taxon>
        <taxon>Thermodesulfobacteriota</taxon>
        <taxon>Desulfuromonadia</taxon>
        <taxon>Desulfuromonadales</taxon>
        <taxon>Desulfuromonadaceae</taxon>
        <taxon>Pelobacter</taxon>
    </lineage>
</organism>
<feature type="transmembrane region" description="Helical" evidence="1">
    <location>
        <begin position="90"/>
        <end position="109"/>
    </location>
</feature>
<dbReference type="eggNOG" id="ENOG5032ZK4">
    <property type="taxonomic scope" value="Bacteria"/>
</dbReference>
<dbReference type="RefSeq" id="WP_011734076.1">
    <property type="nucleotide sequence ID" value="NC_008609.1"/>
</dbReference>
<protein>
    <recommendedName>
        <fullName evidence="4">DUF2878 domain-containing protein</fullName>
    </recommendedName>
</protein>
<gene>
    <name evidence="2" type="ordered locus">Ppro_0125</name>
</gene>
<evidence type="ECO:0000256" key="1">
    <source>
        <dbReference type="SAM" id="Phobius"/>
    </source>
</evidence>
<keyword evidence="1" id="KW-1133">Transmembrane helix</keyword>
<dbReference type="STRING" id="338966.Ppro_0125"/>
<keyword evidence="1" id="KW-0472">Membrane</keyword>
<feature type="transmembrane region" description="Helical" evidence="1">
    <location>
        <begin position="153"/>
        <end position="173"/>
    </location>
</feature>
<dbReference type="InterPro" id="IPR021306">
    <property type="entry name" value="DUF2878"/>
</dbReference>
<name>A1AK92_PELPD</name>
<feature type="transmembrane region" description="Helical" evidence="1">
    <location>
        <begin position="57"/>
        <end position="78"/>
    </location>
</feature>
<evidence type="ECO:0000313" key="2">
    <source>
        <dbReference type="EMBL" id="ABK97762.1"/>
    </source>
</evidence>
<keyword evidence="3" id="KW-1185">Reference proteome</keyword>
<evidence type="ECO:0000313" key="3">
    <source>
        <dbReference type="Proteomes" id="UP000006732"/>
    </source>
</evidence>
<dbReference type="HOGENOM" id="CLU_110723_1_0_7"/>
<reference evidence="2 3" key="1">
    <citation type="submission" date="2006-10" db="EMBL/GenBank/DDBJ databases">
        <title>Complete sequence of chromosome of Pelobacter propionicus DSM 2379.</title>
        <authorList>
            <consortium name="US DOE Joint Genome Institute"/>
            <person name="Copeland A."/>
            <person name="Lucas S."/>
            <person name="Lapidus A."/>
            <person name="Barry K."/>
            <person name="Detter J.C."/>
            <person name="Glavina del Rio T."/>
            <person name="Hammon N."/>
            <person name="Israni S."/>
            <person name="Dalin E."/>
            <person name="Tice H."/>
            <person name="Pitluck S."/>
            <person name="Saunders E."/>
            <person name="Brettin T."/>
            <person name="Bruce D."/>
            <person name="Han C."/>
            <person name="Tapia R."/>
            <person name="Schmutz J."/>
            <person name="Larimer F."/>
            <person name="Land M."/>
            <person name="Hauser L."/>
            <person name="Kyrpides N."/>
            <person name="Kim E."/>
            <person name="Lovley D."/>
            <person name="Richardson P."/>
        </authorList>
    </citation>
    <scope>NUCLEOTIDE SEQUENCE [LARGE SCALE GENOMIC DNA]</scope>
    <source>
        <strain evidence="3">DSM 2379 / NBRC 103807 / OttBd1</strain>
    </source>
</reference>
<dbReference type="Proteomes" id="UP000006732">
    <property type="component" value="Chromosome"/>
</dbReference>
<dbReference type="AlphaFoldDB" id="A1AK92"/>
<evidence type="ECO:0008006" key="4">
    <source>
        <dbReference type="Google" id="ProtNLM"/>
    </source>
</evidence>
<feature type="transmembrane region" description="Helical" evidence="1">
    <location>
        <begin position="116"/>
        <end position="133"/>
    </location>
</feature>
<feature type="transmembrane region" description="Helical" evidence="1">
    <location>
        <begin position="12"/>
        <end position="45"/>
    </location>
</feature>
<sequence>MNGLTRKVINVVLFQAAWFAAVLGAARGMLWLGPLSMIPVLALHLALEENRRGEARLLLAAGLLGFLFDTTFVAGGVFTPLQHLFPRPISPPWMICLWLNFAATLNVSLAWLRGHFILAAAFGAVGGPLAYYSGARLGATEALPTTTGMLLLAIGWGIMTPLLVWLACTLSVGRTGR</sequence>
<dbReference type="Pfam" id="PF11086">
    <property type="entry name" value="DUF2878"/>
    <property type="match status" value="1"/>
</dbReference>
<proteinExistence type="predicted"/>
<accession>A1AK92</accession>
<keyword evidence="1" id="KW-0812">Transmembrane</keyword>
<dbReference type="KEGG" id="ppd:Ppro_0125"/>